<feature type="compositionally biased region" description="Basic and acidic residues" evidence="1">
    <location>
        <begin position="12"/>
        <end position="29"/>
    </location>
</feature>
<accession>A0A0E9VPZ8</accession>
<organism evidence="2">
    <name type="scientific">Anguilla anguilla</name>
    <name type="common">European freshwater eel</name>
    <name type="synonym">Muraena anguilla</name>
    <dbReference type="NCBI Taxonomy" id="7936"/>
    <lineage>
        <taxon>Eukaryota</taxon>
        <taxon>Metazoa</taxon>
        <taxon>Chordata</taxon>
        <taxon>Craniata</taxon>
        <taxon>Vertebrata</taxon>
        <taxon>Euteleostomi</taxon>
        <taxon>Actinopterygii</taxon>
        <taxon>Neopterygii</taxon>
        <taxon>Teleostei</taxon>
        <taxon>Anguilliformes</taxon>
        <taxon>Anguillidae</taxon>
        <taxon>Anguilla</taxon>
    </lineage>
</organism>
<evidence type="ECO:0000256" key="1">
    <source>
        <dbReference type="SAM" id="MobiDB-lite"/>
    </source>
</evidence>
<evidence type="ECO:0000313" key="2">
    <source>
        <dbReference type="EMBL" id="JAH80152.1"/>
    </source>
</evidence>
<dbReference type="AlphaFoldDB" id="A0A0E9VPZ8"/>
<proteinExistence type="predicted"/>
<reference evidence="2" key="2">
    <citation type="journal article" date="2015" name="Fish Shellfish Immunol.">
        <title>Early steps in the European eel (Anguilla anguilla)-Vibrio vulnificus interaction in the gills: Role of the RtxA13 toxin.</title>
        <authorList>
            <person name="Callol A."/>
            <person name="Pajuelo D."/>
            <person name="Ebbesson L."/>
            <person name="Teles M."/>
            <person name="MacKenzie S."/>
            <person name="Amaro C."/>
        </authorList>
    </citation>
    <scope>NUCLEOTIDE SEQUENCE</scope>
</reference>
<sequence length="35" mass="3629">MQGLSGENGLITDDKQNARGGGEGKEGNRGGRGRR</sequence>
<name>A0A0E9VPZ8_ANGAN</name>
<reference evidence="2" key="1">
    <citation type="submission" date="2014-11" db="EMBL/GenBank/DDBJ databases">
        <authorList>
            <person name="Amaro Gonzalez C."/>
        </authorList>
    </citation>
    <scope>NUCLEOTIDE SEQUENCE</scope>
</reference>
<protein>
    <submittedName>
        <fullName evidence="2">Uncharacterized protein</fullName>
    </submittedName>
</protein>
<dbReference type="EMBL" id="GBXM01028425">
    <property type="protein sequence ID" value="JAH80152.1"/>
    <property type="molecule type" value="Transcribed_RNA"/>
</dbReference>
<feature type="region of interest" description="Disordered" evidence="1">
    <location>
        <begin position="1"/>
        <end position="35"/>
    </location>
</feature>